<dbReference type="PANTHER" id="PTHR21064:SF6">
    <property type="entry name" value="AMINOGLYCOSIDE PHOSPHOTRANSFERASE DOMAIN-CONTAINING PROTEIN"/>
    <property type="match status" value="1"/>
</dbReference>
<reference evidence="4" key="1">
    <citation type="journal article" date="2019" name="Int. J. Syst. Evol. Microbiol.">
        <title>The Global Catalogue of Microorganisms (GCM) 10K type strain sequencing project: providing services to taxonomists for standard genome sequencing and annotation.</title>
        <authorList>
            <consortium name="The Broad Institute Genomics Platform"/>
            <consortium name="The Broad Institute Genome Sequencing Center for Infectious Disease"/>
            <person name="Wu L."/>
            <person name="Ma J."/>
        </authorList>
    </citation>
    <scope>NUCLEOTIDE SEQUENCE [LARGE SCALE GENOMIC DNA]</scope>
    <source>
        <strain evidence="4">GH52</strain>
    </source>
</reference>
<dbReference type="InterPro" id="IPR011009">
    <property type="entry name" value="Kinase-like_dom_sf"/>
</dbReference>
<dbReference type="InterPro" id="IPR002575">
    <property type="entry name" value="Aminoglycoside_PTrfase"/>
</dbReference>
<organism evidence="3 4">
    <name type="scientific">Paenibacillus yanchengensis</name>
    <dbReference type="NCBI Taxonomy" id="2035833"/>
    <lineage>
        <taxon>Bacteria</taxon>
        <taxon>Bacillati</taxon>
        <taxon>Bacillota</taxon>
        <taxon>Bacilli</taxon>
        <taxon>Bacillales</taxon>
        <taxon>Paenibacillaceae</taxon>
        <taxon>Paenibacillus</taxon>
    </lineage>
</organism>
<dbReference type="PANTHER" id="PTHR21064">
    <property type="entry name" value="AMINOGLYCOSIDE PHOSPHOTRANSFERASE DOMAIN-CONTAINING PROTEIN-RELATED"/>
    <property type="match status" value="1"/>
</dbReference>
<dbReference type="RefSeq" id="WP_377775103.1">
    <property type="nucleotide sequence ID" value="NZ_JBHUHO010000047.1"/>
</dbReference>
<evidence type="ECO:0000259" key="2">
    <source>
        <dbReference type="Pfam" id="PF01636"/>
    </source>
</evidence>
<name>A0ABW4YQ51_9BACL</name>
<proteinExistence type="inferred from homology"/>
<dbReference type="Gene3D" id="3.90.1200.10">
    <property type="match status" value="1"/>
</dbReference>
<dbReference type="Pfam" id="PF01636">
    <property type="entry name" value="APH"/>
    <property type="match status" value="1"/>
</dbReference>
<accession>A0ABW4YQ51</accession>
<comment type="caution">
    <text evidence="3">The sequence shown here is derived from an EMBL/GenBank/DDBJ whole genome shotgun (WGS) entry which is preliminary data.</text>
</comment>
<keyword evidence="4" id="KW-1185">Reference proteome</keyword>
<feature type="domain" description="Aminoglycoside phosphotransferase" evidence="2">
    <location>
        <begin position="25"/>
        <end position="247"/>
    </location>
</feature>
<dbReference type="InterPro" id="IPR050249">
    <property type="entry name" value="Pseudomonas-type_ThrB"/>
</dbReference>
<gene>
    <name evidence="3" type="ORF">ACFSJH_18910</name>
</gene>
<protein>
    <submittedName>
        <fullName evidence="3">Phosphotransferase</fullName>
    </submittedName>
</protein>
<evidence type="ECO:0000313" key="4">
    <source>
        <dbReference type="Proteomes" id="UP001597362"/>
    </source>
</evidence>
<dbReference type="EMBL" id="JBHUHO010000047">
    <property type="protein sequence ID" value="MFD2117806.1"/>
    <property type="molecule type" value="Genomic_DNA"/>
</dbReference>
<evidence type="ECO:0000256" key="1">
    <source>
        <dbReference type="ARBA" id="ARBA00038240"/>
    </source>
</evidence>
<dbReference type="Proteomes" id="UP001597362">
    <property type="component" value="Unassembled WGS sequence"/>
</dbReference>
<dbReference type="SUPFAM" id="SSF56112">
    <property type="entry name" value="Protein kinase-like (PK-like)"/>
    <property type="match status" value="1"/>
</dbReference>
<dbReference type="Gene3D" id="3.30.200.20">
    <property type="entry name" value="Phosphorylase Kinase, domain 1"/>
    <property type="match status" value="1"/>
</dbReference>
<evidence type="ECO:0000313" key="3">
    <source>
        <dbReference type="EMBL" id="MFD2117806.1"/>
    </source>
</evidence>
<sequence>MIKEIQTDQLTSILLQYGLSGHYTIAEMESGMNNTTKRIIVDNEHYMLRIYDNHQESSIVEVEHQMLQALHQRSLTIQVPQVVISKCGNTYISTEQGKLVAMYRFINGNRPRAGYYPHIVSLGKAAALLTVEMASVTLPCSAQYDPYYLLPESYVALLQTDLTSYLIEEHKLLAEQVSDINYIMDELSVITTECKRLEDLPKQWIHGDIVCQNTVALEDEIIAILDFEFVAQDVRAMEPAVIAVDLMHRENWLNDCPTQAVAVMMKEYLQVIPLTQEELNEIPLLMKLRIFDVFLHVVTRYQQQLSPLSLLLEIIGTTVENLRYINESNDLQSIFFVGRNSYEFSRKIRL</sequence>
<comment type="similarity">
    <text evidence="1">Belongs to the pseudomonas-type ThrB family.</text>
</comment>